<name>A0ABW4LDE2_9MICO</name>
<dbReference type="PROSITE" id="PS51686">
    <property type="entry name" value="SAM_MT_RSMB_NOP"/>
    <property type="match status" value="1"/>
</dbReference>
<evidence type="ECO:0000256" key="2">
    <source>
        <dbReference type="ARBA" id="ARBA00022603"/>
    </source>
</evidence>
<dbReference type="GO" id="GO:0008168">
    <property type="term" value="F:methyltransferase activity"/>
    <property type="evidence" value="ECO:0007669"/>
    <property type="project" value="UniProtKB-KW"/>
</dbReference>
<dbReference type="SUPFAM" id="SSF48013">
    <property type="entry name" value="NusB-like"/>
    <property type="match status" value="1"/>
</dbReference>
<dbReference type="PROSITE" id="PS01153">
    <property type="entry name" value="NOL1_NOP2_SUN"/>
    <property type="match status" value="1"/>
</dbReference>
<keyword evidence="5 6" id="KW-0694">RNA-binding</keyword>
<keyword evidence="2 6" id="KW-0489">Methyltransferase</keyword>
<dbReference type="PANTHER" id="PTHR22807">
    <property type="entry name" value="NOP2 YEAST -RELATED NOL1/NOP2/FMU SUN DOMAIN-CONTAINING"/>
    <property type="match status" value="1"/>
</dbReference>
<feature type="binding site" evidence="6">
    <location>
        <position position="289"/>
    </location>
    <ligand>
        <name>S-adenosyl-L-methionine</name>
        <dbReference type="ChEBI" id="CHEBI:59789"/>
    </ligand>
</feature>
<proteinExistence type="inferred from homology"/>
<organism evidence="8 9">
    <name type="scientific">Amnibacterium endophyticum</name>
    <dbReference type="NCBI Taxonomy" id="2109337"/>
    <lineage>
        <taxon>Bacteria</taxon>
        <taxon>Bacillati</taxon>
        <taxon>Actinomycetota</taxon>
        <taxon>Actinomycetes</taxon>
        <taxon>Micrococcales</taxon>
        <taxon>Microbacteriaceae</taxon>
        <taxon>Amnibacterium</taxon>
    </lineage>
</organism>
<dbReference type="InterPro" id="IPR049560">
    <property type="entry name" value="MeTrfase_RsmB-F_NOP2_cat"/>
</dbReference>
<dbReference type="InterPro" id="IPR006027">
    <property type="entry name" value="NusB_RsmB_TIM44"/>
</dbReference>
<evidence type="ECO:0000313" key="8">
    <source>
        <dbReference type="EMBL" id="MFD1720969.1"/>
    </source>
</evidence>
<feature type="domain" description="SAM-dependent MTase RsmB/NOP-type" evidence="7">
    <location>
        <begin position="164"/>
        <end position="452"/>
    </location>
</feature>
<reference evidence="9" key="1">
    <citation type="journal article" date="2019" name="Int. J. Syst. Evol. Microbiol.">
        <title>The Global Catalogue of Microorganisms (GCM) 10K type strain sequencing project: providing services to taxonomists for standard genome sequencing and annotation.</title>
        <authorList>
            <consortium name="The Broad Institute Genomics Platform"/>
            <consortium name="The Broad Institute Genome Sequencing Center for Infectious Disease"/>
            <person name="Wu L."/>
            <person name="Ma J."/>
        </authorList>
    </citation>
    <scope>NUCLEOTIDE SEQUENCE [LARGE SCALE GENOMIC DNA]</scope>
    <source>
        <strain evidence="9">CGMCC 1.12471</strain>
    </source>
</reference>
<keyword evidence="9" id="KW-1185">Reference proteome</keyword>
<gene>
    <name evidence="8" type="ORF">ACFSBI_05355</name>
</gene>
<dbReference type="RefSeq" id="WP_377932792.1">
    <property type="nucleotide sequence ID" value="NZ_JBHUEA010000006.1"/>
</dbReference>
<evidence type="ECO:0000256" key="4">
    <source>
        <dbReference type="ARBA" id="ARBA00022691"/>
    </source>
</evidence>
<dbReference type="Pfam" id="PF01029">
    <property type="entry name" value="NusB"/>
    <property type="match status" value="1"/>
</dbReference>
<evidence type="ECO:0000256" key="3">
    <source>
        <dbReference type="ARBA" id="ARBA00022679"/>
    </source>
</evidence>
<protein>
    <submittedName>
        <fullName evidence="8">RsmB/NOP family class I SAM-dependent RNA methyltransferase</fullName>
        <ecNumber evidence="8">2.1.1.-</ecNumber>
    </submittedName>
</protein>
<dbReference type="InterPro" id="IPR029063">
    <property type="entry name" value="SAM-dependent_MTases_sf"/>
</dbReference>
<comment type="similarity">
    <text evidence="1 6">Belongs to the class I-like SAM-binding methyltransferase superfamily. RsmB/NOP family.</text>
</comment>
<feature type="binding site" evidence="6">
    <location>
        <position position="315"/>
    </location>
    <ligand>
        <name>S-adenosyl-L-methionine</name>
        <dbReference type="ChEBI" id="CHEBI:59789"/>
    </ligand>
</feature>
<dbReference type="Proteomes" id="UP001597347">
    <property type="component" value="Unassembled WGS sequence"/>
</dbReference>
<feature type="active site" description="Nucleophile" evidence="6">
    <location>
        <position position="385"/>
    </location>
</feature>
<dbReference type="PANTHER" id="PTHR22807:SF53">
    <property type="entry name" value="RIBOSOMAL RNA SMALL SUBUNIT METHYLTRANSFERASE B-RELATED"/>
    <property type="match status" value="1"/>
</dbReference>
<feature type="binding site" evidence="6">
    <location>
        <position position="332"/>
    </location>
    <ligand>
        <name>S-adenosyl-L-methionine</name>
        <dbReference type="ChEBI" id="CHEBI:59789"/>
    </ligand>
</feature>
<evidence type="ECO:0000313" key="9">
    <source>
        <dbReference type="Proteomes" id="UP001597347"/>
    </source>
</evidence>
<evidence type="ECO:0000256" key="5">
    <source>
        <dbReference type="ARBA" id="ARBA00022884"/>
    </source>
</evidence>
<dbReference type="Gene3D" id="3.40.50.150">
    <property type="entry name" value="Vaccinia Virus protein VP39"/>
    <property type="match status" value="1"/>
</dbReference>
<keyword evidence="4 6" id="KW-0949">S-adenosyl-L-methionine</keyword>
<dbReference type="InterPro" id="IPR001678">
    <property type="entry name" value="MeTrfase_RsmB-F_NOP2_dom"/>
</dbReference>
<dbReference type="EMBL" id="JBHUEA010000006">
    <property type="protein sequence ID" value="MFD1720969.1"/>
    <property type="molecule type" value="Genomic_DNA"/>
</dbReference>
<dbReference type="Gene3D" id="1.10.940.10">
    <property type="entry name" value="NusB-like"/>
    <property type="match status" value="1"/>
</dbReference>
<keyword evidence="3 6" id="KW-0808">Transferase</keyword>
<sequence>MSVSPARRIALEVLTGVRERDAYANLLLPAVLQRARPSAADAAFATELAYGTLRLLGRYDAIVAAAARRPAARIDPPVLDVLRLGAHQLLATRTPAHAAVHQSVEQVRQAVGARATGFANAVLRRIGERDDAAWTDVLLDGVEDPAERRGLATGHPAWVVRELQRALDGDDLDELLRVDDVAPPVGLAALPGLAEREGLLDREPRVDPHPLSPIGAVLDAGDPRAVPGVAEGVVRVQDPGSQLVALALIRARPVVAGERWLDLCAGPGGKAALLAAEARLGGASLVANEQAPTRALLVEQALAAVPGRHPVETGDGRRFVRGDRRFDRVLLDAPCSGLGALRRRPEARWRKRPDDLPPLTALQGVLLDAAVAATAPGGLVAYVTCSPVAAETTEVVSAALARHDRLRALPTTEVLERLAGVPLPGARRGTAAQLWPHRHATDAMFVQLLEAR</sequence>
<dbReference type="InterPro" id="IPR023267">
    <property type="entry name" value="RCMT"/>
</dbReference>
<evidence type="ECO:0000256" key="6">
    <source>
        <dbReference type="PROSITE-ProRule" id="PRU01023"/>
    </source>
</evidence>
<accession>A0ABW4LDE2</accession>
<dbReference type="InterPro" id="IPR018314">
    <property type="entry name" value="RsmB/NOL1/NOP2-like_CS"/>
</dbReference>
<comment type="caution">
    <text evidence="8">The sequence shown here is derived from an EMBL/GenBank/DDBJ whole genome shotgun (WGS) entry which is preliminary data.</text>
</comment>
<dbReference type="SUPFAM" id="SSF53335">
    <property type="entry name" value="S-adenosyl-L-methionine-dependent methyltransferases"/>
    <property type="match status" value="1"/>
</dbReference>
<feature type="binding site" evidence="6">
    <location>
        <begin position="264"/>
        <end position="270"/>
    </location>
    <ligand>
        <name>S-adenosyl-L-methionine</name>
        <dbReference type="ChEBI" id="CHEBI:59789"/>
    </ligand>
</feature>
<dbReference type="EC" id="2.1.1.-" evidence="8"/>
<dbReference type="Pfam" id="PF01189">
    <property type="entry name" value="Methyltr_RsmB-F"/>
    <property type="match status" value="1"/>
</dbReference>
<dbReference type="GO" id="GO:0032259">
    <property type="term" value="P:methylation"/>
    <property type="evidence" value="ECO:0007669"/>
    <property type="project" value="UniProtKB-KW"/>
</dbReference>
<dbReference type="PRINTS" id="PR02008">
    <property type="entry name" value="RCMTFAMILY"/>
</dbReference>
<dbReference type="InterPro" id="IPR035926">
    <property type="entry name" value="NusB-like_sf"/>
</dbReference>
<evidence type="ECO:0000259" key="7">
    <source>
        <dbReference type="PROSITE" id="PS51686"/>
    </source>
</evidence>
<evidence type="ECO:0000256" key="1">
    <source>
        <dbReference type="ARBA" id="ARBA00007494"/>
    </source>
</evidence>